<name>A0AAW0J5C2_QUESU</name>
<dbReference type="Proteomes" id="UP000237347">
    <property type="component" value="Unassembled WGS sequence"/>
</dbReference>
<comment type="caution">
    <text evidence="1">The sequence shown here is derived from an EMBL/GenBank/DDBJ whole genome shotgun (WGS) entry which is preliminary data.</text>
</comment>
<accession>A0AAW0J5C2</accession>
<gene>
    <name evidence="1" type="ORF">CFP56_037055</name>
</gene>
<evidence type="ECO:0000313" key="1">
    <source>
        <dbReference type="EMBL" id="KAK7821989.1"/>
    </source>
</evidence>
<dbReference type="EMBL" id="PKMF04000682">
    <property type="protein sequence ID" value="KAK7821989.1"/>
    <property type="molecule type" value="Genomic_DNA"/>
</dbReference>
<dbReference type="AlphaFoldDB" id="A0AAW0J5C2"/>
<organism evidence="1 2">
    <name type="scientific">Quercus suber</name>
    <name type="common">Cork oak</name>
    <dbReference type="NCBI Taxonomy" id="58331"/>
    <lineage>
        <taxon>Eukaryota</taxon>
        <taxon>Viridiplantae</taxon>
        <taxon>Streptophyta</taxon>
        <taxon>Embryophyta</taxon>
        <taxon>Tracheophyta</taxon>
        <taxon>Spermatophyta</taxon>
        <taxon>Magnoliopsida</taxon>
        <taxon>eudicotyledons</taxon>
        <taxon>Gunneridae</taxon>
        <taxon>Pentapetalae</taxon>
        <taxon>rosids</taxon>
        <taxon>fabids</taxon>
        <taxon>Fagales</taxon>
        <taxon>Fagaceae</taxon>
        <taxon>Quercus</taxon>
    </lineage>
</organism>
<protein>
    <submittedName>
        <fullName evidence="1">Uncharacterized protein</fullName>
    </submittedName>
</protein>
<reference evidence="1 2" key="1">
    <citation type="journal article" date="2018" name="Sci. Data">
        <title>The draft genome sequence of cork oak.</title>
        <authorList>
            <person name="Ramos A.M."/>
            <person name="Usie A."/>
            <person name="Barbosa P."/>
            <person name="Barros P.M."/>
            <person name="Capote T."/>
            <person name="Chaves I."/>
            <person name="Simoes F."/>
            <person name="Abreu I."/>
            <person name="Carrasquinho I."/>
            <person name="Faro C."/>
            <person name="Guimaraes J.B."/>
            <person name="Mendonca D."/>
            <person name="Nobrega F."/>
            <person name="Rodrigues L."/>
            <person name="Saibo N.J.M."/>
            <person name="Varela M.C."/>
            <person name="Egas C."/>
            <person name="Matos J."/>
            <person name="Miguel C.M."/>
            <person name="Oliveira M.M."/>
            <person name="Ricardo C.P."/>
            <person name="Goncalves S."/>
        </authorList>
    </citation>
    <scope>NUCLEOTIDE SEQUENCE [LARGE SCALE GENOMIC DNA]</scope>
    <source>
        <strain evidence="2">cv. HL8</strain>
    </source>
</reference>
<sequence>MEKEKRKTFVSTLLKYSNKIFETDKVSIDCKDSHAHRKLISMTVFLEQHLSAMYMISMDGVGVEISSGIKPKVELLFSIALAMAEDICVKDVRITT</sequence>
<keyword evidence="2" id="KW-1185">Reference proteome</keyword>
<evidence type="ECO:0000313" key="2">
    <source>
        <dbReference type="Proteomes" id="UP000237347"/>
    </source>
</evidence>
<proteinExistence type="predicted"/>